<dbReference type="SUPFAM" id="SSF56601">
    <property type="entry name" value="beta-lactamase/transpeptidase-like"/>
    <property type="match status" value="1"/>
</dbReference>
<accession>A0A0P1P6T3</accession>
<dbReference type="Pfam" id="PF03717">
    <property type="entry name" value="PBP_dimer"/>
    <property type="match status" value="1"/>
</dbReference>
<keyword evidence="2" id="KW-0378">Hydrolase</keyword>
<evidence type="ECO:0000259" key="5">
    <source>
        <dbReference type="PROSITE" id="PS51178"/>
    </source>
</evidence>
<gene>
    <name evidence="7" type="ORF">JGI4_01060</name>
    <name evidence="6" type="ORF">JGI8_00209</name>
</gene>
<dbReference type="CDD" id="cd06575">
    <property type="entry name" value="PASTA_Pbp2x-like_2"/>
    <property type="match status" value="1"/>
</dbReference>
<evidence type="ECO:0000256" key="4">
    <source>
        <dbReference type="SAM" id="Phobius"/>
    </source>
</evidence>
<proteinExistence type="predicted"/>
<evidence type="ECO:0000313" key="8">
    <source>
        <dbReference type="Proteomes" id="UP000182011"/>
    </source>
</evidence>
<evidence type="ECO:0000313" key="9">
    <source>
        <dbReference type="Proteomes" id="UP000182200"/>
    </source>
</evidence>
<keyword evidence="2" id="KW-0121">Carboxypeptidase</keyword>
<dbReference type="EMBL" id="CZVI01000001">
    <property type="protein sequence ID" value="CUS78194.1"/>
    <property type="molecule type" value="Genomic_DNA"/>
</dbReference>
<dbReference type="STRING" id="1633631.GCA_001442925_01059"/>
<dbReference type="Pfam" id="PF00905">
    <property type="entry name" value="Transpeptidase"/>
    <property type="match status" value="1"/>
</dbReference>
<dbReference type="Gene3D" id="3.90.1310.10">
    <property type="entry name" value="Penicillin-binding protein 2a (Domain 2)"/>
    <property type="match status" value="1"/>
</dbReference>
<dbReference type="Pfam" id="PF03793">
    <property type="entry name" value="PASTA"/>
    <property type="match status" value="1"/>
</dbReference>
<dbReference type="EMBL" id="FAOP01000004">
    <property type="protein sequence ID" value="CUU04588.1"/>
    <property type="molecule type" value="Genomic_DNA"/>
</dbReference>
<dbReference type="InterPro" id="IPR005311">
    <property type="entry name" value="PBP_dimer"/>
</dbReference>
<dbReference type="Gene3D" id="3.30.450.330">
    <property type="match status" value="1"/>
</dbReference>
<accession>A0A0P1M0F3</accession>
<evidence type="ECO:0000313" key="7">
    <source>
        <dbReference type="EMBL" id="CUU04588.1"/>
    </source>
</evidence>
<dbReference type="InterPro" id="IPR012338">
    <property type="entry name" value="Beta-lactam/transpept-like"/>
</dbReference>
<keyword evidence="3 4" id="KW-0472">Membrane</keyword>
<dbReference type="SUPFAM" id="SSF56519">
    <property type="entry name" value="Penicillin binding protein dimerisation domain"/>
    <property type="match status" value="1"/>
</dbReference>
<dbReference type="OrthoDB" id="9804124at2"/>
<dbReference type="RefSeq" id="WP_075432562.1">
    <property type="nucleotide sequence ID" value="NZ_CZVI01000001.1"/>
</dbReference>
<keyword evidence="4" id="KW-1133">Transmembrane helix</keyword>
<dbReference type="GO" id="GO:0071555">
    <property type="term" value="P:cell wall organization"/>
    <property type="evidence" value="ECO:0007669"/>
    <property type="project" value="TreeGrafter"/>
</dbReference>
<dbReference type="InterPro" id="IPR005543">
    <property type="entry name" value="PASTA_dom"/>
</dbReference>
<accession>A0A0S4N0D7</accession>
<reference evidence="7 8" key="2">
    <citation type="submission" date="2015-11" db="EMBL/GenBank/DDBJ databases">
        <authorList>
            <person name="Zhang Y."/>
            <person name="Guo Z."/>
        </authorList>
    </citation>
    <scope>NUCLEOTIDE SEQUENCE [LARGE SCALE GENOMIC DNA]</scope>
    <source>
        <strain evidence="7">JGI-4</strain>
    </source>
</reference>
<dbReference type="PROSITE" id="PS51178">
    <property type="entry name" value="PASTA"/>
    <property type="match status" value="1"/>
</dbReference>
<evidence type="ECO:0000256" key="1">
    <source>
        <dbReference type="ARBA" id="ARBA00004370"/>
    </source>
</evidence>
<evidence type="ECO:0000256" key="3">
    <source>
        <dbReference type="ARBA" id="ARBA00023136"/>
    </source>
</evidence>
<keyword evidence="9" id="KW-1185">Reference proteome</keyword>
<dbReference type="InterPro" id="IPR036138">
    <property type="entry name" value="PBP_dimer_sf"/>
</dbReference>
<keyword evidence="2" id="KW-0645">Protease</keyword>
<dbReference type="PANTHER" id="PTHR30627:SF1">
    <property type="entry name" value="PEPTIDOGLYCAN D,D-TRANSPEPTIDASE FTSI"/>
    <property type="match status" value="1"/>
</dbReference>
<organism evidence="7 8">
    <name type="scientific">Candidatus Kryptonium thompsonii</name>
    <dbReference type="NCBI Taxonomy" id="1633631"/>
    <lineage>
        <taxon>Bacteria</taxon>
        <taxon>Pseudomonadati</taxon>
        <taxon>Candidatus Kryptoniota</taxon>
        <taxon>Candidatus Kryptonium</taxon>
    </lineage>
</organism>
<keyword evidence="4" id="KW-0812">Transmembrane</keyword>
<dbReference type="GO" id="GO:0004180">
    <property type="term" value="F:carboxypeptidase activity"/>
    <property type="evidence" value="ECO:0007669"/>
    <property type="project" value="UniProtKB-KW"/>
</dbReference>
<dbReference type="InterPro" id="IPR001460">
    <property type="entry name" value="PCN-bd_Tpept"/>
</dbReference>
<feature type="transmembrane region" description="Helical" evidence="4">
    <location>
        <begin position="21"/>
        <end position="42"/>
    </location>
</feature>
<accession>A0A0P1LAN5</accession>
<dbReference type="PANTHER" id="PTHR30627">
    <property type="entry name" value="PEPTIDOGLYCAN D,D-TRANSPEPTIDASE"/>
    <property type="match status" value="1"/>
</dbReference>
<reference evidence="6 9" key="1">
    <citation type="submission" date="2015-11" db="EMBL/GenBank/DDBJ databases">
        <authorList>
            <person name="Varghese N."/>
        </authorList>
    </citation>
    <scope>NUCLEOTIDE SEQUENCE [LARGE SCALE GENOMIC DNA]</scope>
    <source>
        <strain evidence="6 9">JGI-8</strain>
    </source>
</reference>
<evidence type="ECO:0000256" key="2">
    <source>
        <dbReference type="ARBA" id="ARBA00022645"/>
    </source>
</evidence>
<dbReference type="GO" id="GO:0008658">
    <property type="term" value="F:penicillin binding"/>
    <property type="evidence" value="ECO:0007669"/>
    <property type="project" value="InterPro"/>
</dbReference>
<feature type="domain" description="PASTA" evidence="5">
    <location>
        <begin position="611"/>
        <end position="670"/>
    </location>
</feature>
<protein>
    <submittedName>
        <fullName evidence="7">Peptidoglycan synthetase FtsI</fullName>
    </submittedName>
</protein>
<dbReference type="InterPro" id="IPR050515">
    <property type="entry name" value="Beta-lactam/transpept"/>
</dbReference>
<dbReference type="Proteomes" id="UP000182011">
    <property type="component" value="Unassembled WGS sequence"/>
</dbReference>
<dbReference type="GO" id="GO:0005886">
    <property type="term" value="C:plasma membrane"/>
    <property type="evidence" value="ECO:0007669"/>
    <property type="project" value="TreeGrafter"/>
</dbReference>
<name>A0A0P1P6T3_9BACT</name>
<dbReference type="SUPFAM" id="SSF54184">
    <property type="entry name" value="Penicillin-binding protein 2x (pbp-2x), c-terminal domain"/>
    <property type="match status" value="1"/>
</dbReference>
<comment type="subcellular location">
    <subcellularLocation>
        <location evidence="1">Membrane</location>
    </subcellularLocation>
</comment>
<accession>A0A0P1MBN8</accession>
<dbReference type="SMART" id="SM00740">
    <property type="entry name" value="PASTA"/>
    <property type="match status" value="1"/>
</dbReference>
<dbReference type="Proteomes" id="UP000182200">
    <property type="component" value="Unassembled WGS sequence"/>
</dbReference>
<dbReference type="Gene3D" id="3.40.710.10">
    <property type="entry name" value="DD-peptidase/beta-lactamase superfamily"/>
    <property type="match status" value="1"/>
</dbReference>
<sequence length="679" mass="76268">MKIKVRNNYGYERDLETVFKVRLDFLFWVFTALLVLIVLRLLKVQVFDHNYYSSLSNAQYYTKVTLFAKRGLIFDREGRILVTNLVETQIGADPFYLKKVGADINKVSEELAKIFGGGKEYYFEKLRDTSKRFVWLVKNATTEEVSKFDAFVSALREPKEKKIYKGIVKVEKFKRYYPYSKLASHVLGVTNTDGKALMGVELEFDKILRGKDGFMKLTRDARGVMKASIEVERVEPVDGYNLKLSIDVGVQTIIENELEKAVKEFEAESGVVIVVDPWTGDILGLANYPNFDPNNYWLFDVENFKNRALLDAFEPGSTFKVIPASLLLEKDPNKLYSKINVDGGKSIIRGVKVVDFKPNDVLSFTDVLKYSSNIGMAKLGLELDKVEFYKHIRNFGFGAYTGINLPAESRGEVKTPDKWTPATKIYMSFGYELRATALQIAMAYASIANGGVLVQPRIVKEILDSEGKVVKSFPVVRVRRVISERVAKILTEILEKVVDEGTGIQAKVEGLKVAGKTGTAQIYEFGFYSKARYRASFVGFFPAEKPKFVCFVMLESPKKNYAGGIVAAPVFKRIAEQLIKLSPVETEPQELEIAKNESEVFSSDENTIMIRVGDGKMPDLRGLALRSALSKISPLDLKVNIIGSGVVIDQVPAPGTRVKAGMKCVLYCRDDSKISLNER</sequence>
<dbReference type="AlphaFoldDB" id="A0A0P1P6T3"/>
<evidence type="ECO:0000313" key="6">
    <source>
        <dbReference type="EMBL" id="CUS78194.1"/>
    </source>
</evidence>
<accession>A0A0P1P9J3</accession>